<accession>A0A2A5JIK9</accession>
<comment type="caution">
    <text evidence="2">The sequence shown here is derived from an EMBL/GenBank/DDBJ whole genome shotgun (WGS) entry which is preliminary data.</text>
</comment>
<dbReference type="EMBL" id="NOVD01000002">
    <property type="protein sequence ID" value="PCK28791.1"/>
    <property type="molecule type" value="Genomic_DNA"/>
</dbReference>
<dbReference type="Proteomes" id="UP000230886">
    <property type="component" value="Unassembled WGS sequence"/>
</dbReference>
<sequence>MSDTSGNLETERYVFCWKRNGGVEVPVRRRGMCAVLVMATLSVVSCAGERESPPFVSSERLFEFTGRNVGPLTVPPLPSDRHESEAAPYGAITLSGGWSGAANVSLPGSVTCFEHNWADSLPAGHRQWAYEVHTSSFYEYDGGGEYPGRDFQLQVYVNEKPEPGQHGSAIMKFSDQSGQFVSFGGGDDKSVEIVSSPDRRRVALSLAGTAARPGEQPTTSVLSAQISCPTIERR</sequence>
<dbReference type="AlphaFoldDB" id="A0A1X0LPV2"/>
<accession>A0A1X0LPV2</accession>
<gene>
    <name evidence="2" type="ORF">CHR55_03885</name>
</gene>
<reference evidence="2 3" key="1">
    <citation type="submission" date="2017-07" db="EMBL/GenBank/DDBJ databases">
        <title>Draft sequence of Rhodococcus enclensis 23b-28.</title>
        <authorList>
            <person name="Besaury L."/>
            <person name="Sancelme M."/>
            <person name="Amato P."/>
            <person name="Lallement A."/>
            <person name="Delort A.-M."/>
        </authorList>
    </citation>
    <scope>NUCLEOTIDE SEQUENCE [LARGE SCALE GENOMIC DNA]</scope>
    <source>
        <strain evidence="2 3">23b-28</strain>
    </source>
</reference>
<evidence type="ECO:0000313" key="2">
    <source>
        <dbReference type="EMBL" id="PCK28791.1"/>
    </source>
</evidence>
<name>A0A1X0LPV2_RHOSG</name>
<evidence type="ECO:0000313" key="3">
    <source>
        <dbReference type="Proteomes" id="UP000230886"/>
    </source>
</evidence>
<feature type="compositionally biased region" description="Polar residues" evidence="1">
    <location>
        <begin position="216"/>
        <end position="228"/>
    </location>
</feature>
<evidence type="ECO:0000256" key="1">
    <source>
        <dbReference type="SAM" id="MobiDB-lite"/>
    </source>
</evidence>
<proteinExistence type="predicted"/>
<feature type="region of interest" description="Disordered" evidence="1">
    <location>
        <begin position="209"/>
        <end position="234"/>
    </location>
</feature>
<protein>
    <submittedName>
        <fullName evidence="2">Uncharacterized protein</fullName>
    </submittedName>
</protein>
<organism evidence="2 3">
    <name type="scientific">Rhodococcus qingshengii</name>
    <dbReference type="NCBI Taxonomy" id="334542"/>
    <lineage>
        <taxon>Bacteria</taxon>
        <taxon>Bacillati</taxon>
        <taxon>Actinomycetota</taxon>
        <taxon>Actinomycetes</taxon>
        <taxon>Mycobacteriales</taxon>
        <taxon>Nocardiaceae</taxon>
        <taxon>Rhodococcus</taxon>
        <taxon>Rhodococcus erythropolis group</taxon>
    </lineage>
</organism>